<dbReference type="Pfam" id="PF01315">
    <property type="entry name" value="Ald_Xan_dh_C"/>
    <property type="match status" value="1"/>
</dbReference>
<dbReference type="PANTHER" id="PTHR11908:SF132">
    <property type="entry name" value="ALDEHYDE OXIDASE 1-RELATED"/>
    <property type="match status" value="1"/>
</dbReference>
<keyword evidence="15" id="KW-1185">Reference proteome</keyword>
<evidence type="ECO:0000256" key="10">
    <source>
        <dbReference type="ARBA" id="ARBA00034078"/>
    </source>
</evidence>
<evidence type="ECO:0000256" key="12">
    <source>
        <dbReference type="SAM" id="MobiDB-lite"/>
    </source>
</evidence>
<accession>A0A1X7PN07</accession>
<evidence type="ECO:0000256" key="2">
    <source>
        <dbReference type="ARBA" id="ARBA00001974"/>
    </source>
</evidence>
<name>A0A1X7PN07_9HYPH</name>
<dbReference type="FunFam" id="3.30.365.10:FF:000001">
    <property type="entry name" value="Xanthine dehydrogenase oxidase"/>
    <property type="match status" value="1"/>
</dbReference>
<keyword evidence="7" id="KW-0560">Oxidoreductase</keyword>
<protein>
    <submittedName>
        <fullName evidence="14">Xanthine dehydrogenase, molybdenum binding subunit apoprotein</fullName>
    </submittedName>
</protein>
<dbReference type="Gene3D" id="3.90.1170.50">
    <property type="entry name" value="Aldehyde oxidase/xanthine dehydrogenase, a/b hammerhead"/>
    <property type="match status" value="1"/>
</dbReference>
<evidence type="ECO:0000256" key="11">
    <source>
        <dbReference type="ARBA" id="ARBA00053029"/>
    </source>
</evidence>
<comment type="similarity">
    <text evidence="3">Belongs to the xanthine dehydrogenase family.</text>
</comment>
<dbReference type="SUPFAM" id="SSF56003">
    <property type="entry name" value="Molybdenum cofactor-binding domain"/>
    <property type="match status" value="1"/>
</dbReference>
<dbReference type="AlphaFoldDB" id="A0A1X7PN07"/>
<keyword evidence="4" id="KW-0500">Molybdenum</keyword>
<keyword evidence="5" id="KW-0001">2Fe-2S</keyword>
<evidence type="ECO:0000256" key="6">
    <source>
        <dbReference type="ARBA" id="ARBA00022723"/>
    </source>
</evidence>
<dbReference type="GO" id="GO:0005506">
    <property type="term" value="F:iron ion binding"/>
    <property type="evidence" value="ECO:0007669"/>
    <property type="project" value="InterPro"/>
</dbReference>
<dbReference type="GO" id="GO:0016491">
    <property type="term" value="F:oxidoreductase activity"/>
    <property type="evidence" value="ECO:0007669"/>
    <property type="project" value="UniProtKB-KW"/>
</dbReference>
<reference evidence="14 15" key="1">
    <citation type="submission" date="2017-04" db="EMBL/GenBank/DDBJ databases">
        <authorList>
            <person name="Afonso C.L."/>
            <person name="Miller P.J."/>
            <person name="Scott M.A."/>
            <person name="Spackman E."/>
            <person name="Goraichik I."/>
            <person name="Dimitrov K.M."/>
            <person name="Suarez D.L."/>
            <person name="Swayne D.E."/>
        </authorList>
    </citation>
    <scope>NUCLEOTIDE SEQUENCE [LARGE SCALE GENOMIC DNA]</scope>
    <source>
        <strain evidence="14 15">B5P</strain>
    </source>
</reference>
<comment type="cofactor">
    <cofactor evidence="1">
        <name>Mo-molybdopterin</name>
        <dbReference type="ChEBI" id="CHEBI:71302"/>
    </cofactor>
</comment>
<evidence type="ECO:0000313" key="14">
    <source>
        <dbReference type="EMBL" id="SMH53284.1"/>
    </source>
</evidence>
<comment type="cofactor">
    <cofactor evidence="2">
        <name>FAD</name>
        <dbReference type="ChEBI" id="CHEBI:57692"/>
    </cofactor>
</comment>
<dbReference type="PANTHER" id="PTHR11908">
    <property type="entry name" value="XANTHINE DEHYDROGENASE"/>
    <property type="match status" value="1"/>
</dbReference>
<feature type="region of interest" description="Disordered" evidence="12">
    <location>
        <begin position="1"/>
        <end position="25"/>
    </location>
</feature>
<organism evidence="14 15">
    <name type="scientific">Mesorhizobium australicum</name>
    <dbReference type="NCBI Taxonomy" id="536018"/>
    <lineage>
        <taxon>Bacteria</taxon>
        <taxon>Pseudomonadati</taxon>
        <taxon>Pseudomonadota</taxon>
        <taxon>Alphaproteobacteria</taxon>
        <taxon>Hyphomicrobiales</taxon>
        <taxon>Phyllobacteriaceae</taxon>
        <taxon>Mesorhizobium</taxon>
    </lineage>
</organism>
<dbReference type="Gene3D" id="3.30.365.10">
    <property type="entry name" value="Aldehyde oxidase/xanthine dehydrogenase, molybdopterin binding domain"/>
    <property type="match status" value="4"/>
</dbReference>
<evidence type="ECO:0000256" key="7">
    <source>
        <dbReference type="ARBA" id="ARBA00023002"/>
    </source>
</evidence>
<evidence type="ECO:0000256" key="3">
    <source>
        <dbReference type="ARBA" id="ARBA00006849"/>
    </source>
</evidence>
<dbReference type="Proteomes" id="UP000193083">
    <property type="component" value="Unassembled WGS sequence"/>
</dbReference>
<dbReference type="InterPro" id="IPR008274">
    <property type="entry name" value="AldOxase/xan_DH_MoCoBD1"/>
</dbReference>
<dbReference type="Pfam" id="PF20256">
    <property type="entry name" value="MoCoBD_2"/>
    <property type="match status" value="1"/>
</dbReference>
<gene>
    <name evidence="14" type="ORF">SAMN02982922_4817</name>
</gene>
<dbReference type="SUPFAM" id="SSF54665">
    <property type="entry name" value="CO dehydrogenase molybdoprotein N-domain-like"/>
    <property type="match status" value="1"/>
</dbReference>
<dbReference type="InterPro" id="IPR036856">
    <property type="entry name" value="Ald_Oxase/Xan_DH_a/b_sf"/>
</dbReference>
<dbReference type="EMBL" id="FXBL01000004">
    <property type="protein sequence ID" value="SMH53284.1"/>
    <property type="molecule type" value="Genomic_DNA"/>
</dbReference>
<dbReference type="SMART" id="SM01008">
    <property type="entry name" value="Ald_Xan_dh_C"/>
    <property type="match status" value="1"/>
</dbReference>
<dbReference type="GO" id="GO:0030151">
    <property type="term" value="F:molybdenum ion binding"/>
    <property type="evidence" value="ECO:0007669"/>
    <property type="project" value="InterPro"/>
</dbReference>
<evidence type="ECO:0000313" key="15">
    <source>
        <dbReference type="Proteomes" id="UP000193083"/>
    </source>
</evidence>
<dbReference type="InterPro" id="IPR037165">
    <property type="entry name" value="AldOxase/xan_DH_Mopterin-bd_sf"/>
</dbReference>
<dbReference type="GO" id="GO:0051537">
    <property type="term" value="F:2 iron, 2 sulfur cluster binding"/>
    <property type="evidence" value="ECO:0007669"/>
    <property type="project" value="UniProtKB-KW"/>
</dbReference>
<keyword evidence="8" id="KW-0408">Iron</keyword>
<dbReference type="InterPro" id="IPR016208">
    <property type="entry name" value="Ald_Oxase/xanthine_DH-like"/>
</dbReference>
<sequence>MTHHAPNLRAEKISGGVATDRRHDSAHKHVTGTAVYIDDMPEPAGLLHGCLGLSTATHAKVLSMNLDAVRTAPGVKLVLTGKDMPASNDISPTGRHDEPVLADGLVQFYGQPIFAVIAETREQARRACRLAKVEYEDLPFFTDVGETDRRNGKMVTPPLKLERGDAAGAIASAPRRISGQMRCGGQDHFYLEGQIALAVPGEDQDVTVYSSTQHPSEVQHMVAHVLGVPSHAVTIEIRRMGGGFGGKETQGNQFAAIAAVAAKKLHRAVKIRPDRDDDMTATGKRHDFLIDYEVGFDDEGRILGADFHYAARCGFSSDLSGPVTDRALFHCDNAYFYPAVKATSAPLYTNTVSNTAFRGFGGPQGMVGAERIIDEVAFALGKDPLEIRKVNFYGVGERDVTPYHQTVEDNILERIVGELEASSDYERRRREIAAFNANSPIVKRGIALTPVKFGISFTATFYNQAGALVHVYTDGSVHLNHGGTEMGQGLYVKVAQVVAEEFQIDIEQVKITATTTGKVPNTSATAASSGTDLNGMAAQNAARQIKDRLIDFAAEKHGVPKEQVVFLPNRVRVGNQEIAFADLIRQAYMARVQLSAAGFYKTPKIHWDRDKGQGRPFYYFSYGASCSEVSIDTLTGEYVVERTDILHETGKSLNRAIDLGQIEGGFIQGMGWLTTEELVWDDKGRLRTHAPSTYKIPLASDRPKIFNVTLADWPENVEPTVHKSKAVGEPPFMLAMSVLHALSDAVASVADHRICPRLDAPATPERVLMAVERVRREAGM</sequence>
<comment type="cofactor">
    <cofactor evidence="10">
        <name>[2Fe-2S] cluster</name>
        <dbReference type="ChEBI" id="CHEBI:190135"/>
    </cofactor>
</comment>
<dbReference type="RefSeq" id="WP_085466468.1">
    <property type="nucleotide sequence ID" value="NZ_FXBL01000004.1"/>
</dbReference>
<keyword evidence="9" id="KW-0411">Iron-sulfur</keyword>
<comment type="cofactor">
    <cofactor evidence="11">
        <name>Mo-molybdopterin cytosine dinucleotide</name>
        <dbReference type="ChEBI" id="CHEBI:71308"/>
    </cofactor>
</comment>
<dbReference type="FunFam" id="3.30.365.10:FF:000002">
    <property type="entry name" value="Xanthine dehydrogenase oxidase"/>
    <property type="match status" value="1"/>
</dbReference>
<proteinExistence type="inferred from homology"/>
<evidence type="ECO:0000256" key="5">
    <source>
        <dbReference type="ARBA" id="ARBA00022714"/>
    </source>
</evidence>
<dbReference type="InterPro" id="IPR046867">
    <property type="entry name" value="AldOxase/xan_DH_MoCoBD2"/>
</dbReference>
<evidence type="ECO:0000256" key="4">
    <source>
        <dbReference type="ARBA" id="ARBA00022505"/>
    </source>
</evidence>
<evidence type="ECO:0000256" key="9">
    <source>
        <dbReference type="ARBA" id="ARBA00023014"/>
    </source>
</evidence>
<dbReference type="InterPro" id="IPR000674">
    <property type="entry name" value="Ald_Oxase/Xan_DH_a/b"/>
</dbReference>
<dbReference type="OrthoDB" id="9763985at2"/>
<evidence type="ECO:0000259" key="13">
    <source>
        <dbReference type="SMART" id="SM01008"/>
    </source>
</evidence>
<evidence type="ECO:0000256" key="8">
    <source>
        <dbReference type="ARBA" id="ARBA00023004"/>
    </source>
</evidence>
<dbReference type="Pfam" id="PF02738">
    <property type="entry name" value="MoCoBD_1"/>
    <property type="match status" value="1"/>
</dbReference>
<dbReference type="NCBIfam" id="TIGR02965">
    <property type="entry name" value="xanthine_xdhB"/>
    <property type="match status" value="1"/>
</dbReference>
<feature type="domain" description="Aldehyde oxidase/xanthine dehydrogenase a/b hammerhead" evidence="13">
    <location>
        <begin position="31"/>
        <end position="139"/>
    </location>
</feature>
<keyword evidence="6" id="KW-0479">Metal-binding</keyword>
<dbReference type="InterPro" id="IPR014309">
    <property type="entry name" value="Xanthine_DH_Mopterin-bd_su"/>
</dbReference>
<evidence type="ECO:0000256" key="1">
    <source>
        <dbReference type="ARBA" id="ARBA00001924"/>
    </source>
</evidence>